<evidence type="ECO:0000313" key="2">
    <source>
        <dbReference type="Proteomes" id="UP000252189"/>
    </source>
</evidence>
<proteinExistence type="predicted"/>
<protein>
    <recommendedName>
        <fullName evidence="3">DNA primase</fullName>
    </recommendedName>
</protein>
<comment type="caution">
    <text evidence="1">The sequence shown here is derived from an EMBL/GenBank/DDBJ whole genome shotgun (WGS) entry which is preliminary data.</text>
</comment>
<gene>
    <name evidence="1" type="ORF">DU504_11700</name>
</gene>
<organism evidence="1 2">
    <name type="scientific">Haloplanus salinus</name>
    <dbReference type="NCBI Taxonomy" id="1126245"/>
    <lineage>
        <taxon>Archaea</taxon>
        <taxon>Methanobacteriati</taxon>
        <taxon>Methanobacteriota</taxon>
        <taxon>Stenosarchaea group</taxon>
        <taxon>Halobacteria</taxon>
        <taxon>Halobacteriales</taxon>
        <taxon>Haloferacaceae</taxon>
        <taxon>Haloplanus</taxon>
    </lineage>
</organism>
<dbReference type="EMBL" id="QPHM01000001">
    <property type="protein sequence ID" value="RCU47896.1"/>
    <property type="molecule type" value="Genomic_DNA"/>
</dbReference>
<sequence length="374" mass="42371">MQITVQTPEQVARFASSLREGEPGYISVYGFPRGHTIDGEVPDVDTMMFDFDIPSGGLYGRPKNPGEADREAWRADLTVLLEQAVHPFARTLLNGGHDKVWRAALSGHKGVHFYLDFPTIDFKIGTPAQFKAGLRSFADDLLETIDRESGASVSEWVDVDSSDLARLTRLPNTLHEGATRNFGEPRYCVPVSIEELATLTAADYERLTSEPRPLLNESRRVESARAAKQITHRIKLSDRGGEAGGKRWTYDPNRLKRYDERAIPAKTEHIPRLLKHEPCFLAFVDDPEVYDHGDQSHQMKLALLTELVNIGVESEEILAFFDARTPDHDRDCTRDEIDSVIAYEYSPWGPTTLWLKSPRFCRPDLCRECRKFQP</sequence>
<evidence type="ECO:0000313" key="1">
    <source>
        <dbReference type="EMBL" id="RCU47896.1"/>
    </source>
</evidence>
<dbReference type="Proteomes" id="UP000252189">
    <property type="component" value="Unassembled WGS sequence"/>
</dbReference>
<name>A0A368NCE7_9EURY</name>
<reference evidence="1 2" key="1">
    <citation type="submission" date="2018-07" db="EMBL/GenBank/DDBJ databases">
        <title>Genome sequences of Haloplanus salinus JCM 18368T.</title>
        <authorList>
            <person name="Kim Y.B."/>
            <person name="Roh S.W."/>
        </authorList>
    </citation>
    <scope>NUCLEOTIDE SEQUENCE [LARGE SCALE GENOMIC DNA]</scope>
    <source>
        <strain evidence="1 2">JCM 18368</strain>
    </source>
</reference>
<evidence type="ECO:0008006" key="3">
    <source>
        <dbReference type="Google" id="ProtNLM"/>
    </source>
</evidence>
<dbReference type="AlphaFoldDB" id="A0A368NCE7"/>
<keyword evidence="2" id="KW-1185">Reference proteome</keyword>
<accession>A0A368NCE7</accession>